<dbReference type="GO" id="GO:0043041">
    <property type="term" value="P:amino acid activation for nonribosomal peptide biosynthetic process"/>
    <property type="evidence" value="ECO:0007669"/>
    <property type="project" value="TreeGrafter"/>
</dbReference>
<name>A0A919JRL4_9ACTN</name>
<dbReference type="Gene3D" id="3.30.300.30">
    <property type="match status" value="2"/>
</dbReference>
<dbReference type="EMBL" id="BOMQ01000061">
    <property type="protein sequence ID" value="GIE51699.1"/>
    <property type="molecule type" value="Genomic_DNA"/>
</dbReference>
<comment type="caution">
    <text evidence="10">The sequence shown here is derived from an EMBL/GenBank/DDBJ whole genome shotgun (WGS) entry which is preliminary data.</text>
</comment>
<dbReference type="GO" id="GO:0031177">
    <property type="term" value="F:phosphopantetheine binding"/>
    <property type="evidence" value="ECO:0007669"/>
    <property type="project" value="TreeGrafter"/>
</dbReference>
<dbReference type="Pfam" id="PF00668">
    <property type="entry name" value="Condensation"/>
    <property type="match status" value="1"/>
</dbReference>
<accession>A0A919JRL4</accession>
<dbReference type="InterPro" id="IPR013217">
    <property type="entry name" value="Methyltransf_12"/>
</dbReference>
<dbReference type="InterPro" id="IPR057737">
    <property type="entry name" value="Condensation_MtbB-like"/>
</dbReference>
<evidence type="ECO:0000313" key="10">
    <source>
        <dbReference type="EMBL" id="GIE51699.1"/>
    </source>
</evidence>
<dbReference type="PANTHER" id="PTHR45527:SF10">
    <property type="entry name" value="PYOCHELIN SYNTHASE PCHF"/>
    <property type="match status" value="1"/>
</dbReference>
<dbReference type="PANTHER" id="PTHR45527">
    <property type="entry name" value="NONRIBOSOMAL PEPTIDE SYNTHETASE"/>
    <property type="match status" value="1"/>
</dbReference>
<dbReference type="PROSITE" id="PS00455">
    <property type="entry name" value="AMP_BINDING"/>
    <property type="match status" value="1"/>
</dbReference>
<dbReference type="GO" id="GO:0000036">
    <property type="term" value="F:acyl carrier activity"/>
    <property type="evidence" value="ECO:0007669"/>
    <property type="project" value="TreeGrafter"/>
</dbReference>
<evidence type="ECO:0000256" key="7">
    <source>
        <dbReference type="ARBA" id="ARBA00022598"/>
    </source>
</evidence>
<keyword evidence="6" id="KW-0597">Phosphoprotein</keyword>
<dbReference type="InterPro" id="IPR009081">
    <property type="entry name" value="PP-bd_ACP"/>
</dbReference>
<dbReference type="Gene3D" id="1.10.1200.10">
    <property type="entry name" value="ACP-like"/>
    <property type="match status" value="1"/>
</dbReference>
<dbReference type="InterPro" id="IPR020845">
    <property type="entry name" value="AMP-binding_CS"/>
</dbReference>
<sequence length="1518" mass="166358">MTEHSASAHPAELVDRLEAAGVHLWAADGQLRFRAPRGALGEDDRAELRRLRPALLEYLREDVDQTLLVAEPDRAGDPFPLTDVQSAYLLGRNEGLDYGGVGCQVYLEADLADADPGRLSQAWQQLIDRHPMLRAVVDERGHQQVLPETPRYEIPVRDLRSASGAAAADEVAAVRREMARRSYEPGRWPMFDVRLSQTAGRSVLHVSFDLLIADFMSVQLLLDELHRVYHRPGEPLPALDVTFRDYLAAQQRLRDRRGYRRAHDYWWQRIDELPPAPKLPLRSDVAKRGHAEFRRWETRLAPDQWRRLQELTAGHGLTPSGVVLGAYAETISRWTAQDGFTLGVTMLNRLPVHPRIDQIVGDFTSVDLLEVRPRPEHTFAGAAKALQAQLWADMDHRACSGIEVLRELGSRRGRAEALMPVVFTSAIALDNREPEFWRDATLVHGLTQTPQVWIDCQALVANGSLIVNWDVREGVFPDGLIEDMFDAFARLLHGLADDPGCWERPASVPLPAGQAERRRAANATDVPGLPAHRLLHEPLVEQALRAPELTALAGSWGSMTYEELLRRAVGVAVELGEAGPGATTPVAVITDRGPGQLAAVLGVLLSGAPYLPIDTNQPAVRRDRMLADAGVTTVVTQEHLRDGSSWPEGLRVVVVDETGGGAAEVDLAAFCRAALARPAADLAYVIYTSGSTGSPKGVQISHRGALTTIEDMNRRFGVGAGAGDRILGLTNLGFDLSVYDMFGPLAVGGCLVVPDHDQRGMPAHWAELIAAHRVTIWNSVPAHLQMMADFLATASADVSSLRLALLSGDWIPVNLPERIRRFVPELELISLGGATEGSIWSISYPIGAVDPGWRSIPYGKPLANQHMYVLDRRWRECPDGVPGEIFIGGAGVALGYLGDPVRTAERFVAHPDTGERLYRTGDLGRYLPDGAIEFLGRQDNQVKIRGHRIELAEVEAALIADRQVAGAAVIVDDVSRTDRRLVAFVEPGTRADRDGADVGAVAAEAAAAVGERSTAGVDRAEYVAYLRRLDDIALLSMLRTFQHAGLFSGPREVHSTAEIITRTGAPPRHHRVVRRWVRALAEHGLLILQDADRYRAELRVEPATVEAAWREVDDLVARLDPASAKVHDYFKACTGSLPEVLRSEGADAVQLLFPEGRVDIGESLYNVTLFNRWANRILAEAIATIARSSAKPFRVLEVGAGVGGTSLDVIPALAGSDVEYVFTDLSQFFLNKAKESFAEYPWVRYATLDIDTDFRAQGFSPNSFDAVILGDVFHATKNVGHSVEALRELLAPGGWLLFAEMTRDHYQIMTSMELMLTDGRAEDFTDLRHGRDQTFVAHSDWLALLGDDLVFALPEERDVFTEIGLHVYACQVKADRVPLRPQEVIDAAARRLPAVMVPGVVQILDRLPLTANGKVDRDRLRGLVPRSSGTAEPTADEPVDDLERRLAAFYCQVLDLPAVGRSAGFYDLGGDSLIASQLAGLLIEHVPEAGPMSYNALLRVLLEGPSVMALAAQLREGP</sequence>
<dbReference type="InterPro" id="IPR001242">
    <property type="entry name" value="Condensation_dom"/>
</dbReference>
<dbReference type="Gene3D" id="3.40.50.150">
    <property type="entry name" value="Vaccinia Virus protein VP39"/>
    <property type="match status" value="1"/>
</dbReference>
<dbReference type="Gene3D" id="3.30.559.10">
    <property type="entry name" value="Chloramphenicol acetyltransferase-like domain"/>
    <property type="match status" value="1"/>
</dbReference>
<dbReference type="InterPro" id="IPR010071">
    <property type="entry name" value="AA_adenyl_dom"/>
</dbReference>
<dbReference type="FunFam" id="3.30.559.10:FF:000023">
    <property type="entry name" value="Non-ribosomal peptide synthetase"/>
    <property type="match status" value="1"/>
</dbReference>
<dbReference type="InterPro" id="IPR023213">
    <property type="entry name" value="CAT-like_dom_sf"/>
</dbReference>
<proteinExistence type="inferred from homology"/>
<dbReference type="SUPFAM" id="SSF52777">
    <property type="entry name" value="CoA-dependent acyltransferases"/>
    <property type="match status" value="2"/>
</dbReference>
<dbReference type="InterPro" id="IPR045851">
    <property type="entry name" value="AMP-bd_C_sf"/>
</dbReference>
<dbReference type="Gene3D" id="3.30.559.30">
    <property type="entry name" value="Nonribosomal peptide synthetase, condensation domain"/>
    <property type="match status" value="1"/>
</dbReference>
<comment type="similarity">
    <text evidence="3">Belongs to the ATP-dependent AMP-binding enzyme family. MbtB subfamily.</text>
</comment>
<dbReference type="GO" id="GO:0016874">
    <property type="term" value="F:ligase activity"/>
    <property type="evidence" value="ECO:0007669"/>
    <property type="project" value="UniProtKB-KW"/>
</dbReference>
<evidence type="ECO:0000313" key="11">
    <source>
        <dbReference type="Proteomes" id="UP000647172"/>
    </source>
</evidence>
<gene>
    <name evidence="10" type="ORF">Ani05nite_52330</name>
</gene>
<dbReference type="Proteomes" id="UP000647172">
    <property type="component" value="Unassembled WGS sequence"/>
</dbReference>
<evidence type="ECO:0000259" key="9">
    <source>
        <dbReference type="PROSITE" id="PS50075"/>
    </source>
</evidence>
<evidence type="ECO:0000256" key="3">
    <source>
        <dbReference type="ARBA" id="ARBA00007380"/>
    </source>
</evidence>
<dbReference type="CDD" id="cd19535">
    <property type="entry name" value="Cyc_NRPS"/>
    <property type="match status" value="1"/>
</dbReference>
<feature type="domain" description="Carrier" evidence="9">
    <location>
        <begin position="1437"/>
        <end position="1518"/>
    </location>
</feature>
<dbReference type="Pfam" id="PF08242">
    <property type="entry name" value="Methyltransf_12"/>
    <property type="match status" value="1"/>
</dbReference>
<evidence type="ECO:0000256" key="2">
    <source>
        <dbReference type="ARBA" id="ARBA00005102"/>
    </source>
</evidence>
<protein>
    <recommendedName>
        <fullName evidence="4">Phenyloxazoline synthase MbtB</fullName>
    </recommendedName>
    <alternativeName>
        <fullName evidence="8">Mycobactin synthetase protein B</fullName>
    </alternativeName>
</protein>
<dbReference type="FunFam" id="2.30.38.10:FF:000001">
    <property type="entry name" value="Non-ribosomal peptide synthetase PvdI"/>
    <property type="match status" value="1"/>
</dbReference>
<evidence type="ECO:0000256" key="1">
    <source>
        <dbReference type="ARBA" id="ARBA00001957"/>
    </source>
</evidence>
<keyword evidence="11" id="KW-1185">Reference proteome</keyword>
<dbReference type="RefSeq" id="WP_203772472.1">
    <property type="nucleotide sequence ID" value="NZ_BAAAYJ010000097.1"/>
</dbReference>
<dbReference type="InterPro" id="IPR000873">
    <property type="entry name" value="AMP-dep_synth/lig_dom"/>
</dbReference>
<dbReference type="SUPFAM" id="SSF47336">
    <property type="entry name" value="ACP-like"/>
    <property type="match status" value="1"/>
</dbReference>
<dbReference type="Gene3D" id="1.10.10.1830">
    <property type="entry name" value="Non-ribosomal peptide synthase, adenylation domain"/>
    <property type="match status" value="1"/>
</dbReference>
<dbReference type="InterPro" id="IPR042099">
    <property type="entry name" value="ANL_N_sf"/>
</dbReference>
<dbReference type="CDD" id="cd02440">
    <property type="entry name" value="AdoMet_MTases"/>
    <property type="match status" value="1"/>
</dbReference>
<dbReference type="SUPFAM" id="SSF56801">
    <property type="entry name" value="Acetyl-CoA synthetase-like"/>
    <property type="match status" value="1"/>
</dbReference>
<evidence type="ECO:0000256" key="8">
    <source>
        <dbReference type="ARBA" id="ARBA00033440"/>
    </source>
</evidence>
<dbReference type="InterPro" id="IPR044894">
    <property type="entry name" value="TubC_N_sf"/>
</dbReference>
<dbReference type="InterPro" id="IPR029063">
    <property type="entry name" value="SAM-dependent_MTases_sf"/>
</dbReference>
<dbReference type="Pfam" id="PF18563">
    <property type="entry name" value="TubC_N"/>
    <property type="match status" value="1"/>
</dbReference>
<comment type="pathway">
    <text evidence="2">Siderophore biosynthesis; mycobactin biosynthesis.</text>
</comment>
<dbReference type="NCBIfam" id="TIGR01733">
    <property type="entry name" value="AA-adenyl-dom"/>
    <property type="match status" value="1"/>
</dbReference>
<dbReference type="SUPFAM" id="SSF53335">
    <property type="entry name" value="S-adenosyl-L-methionine-dependent methyltransferases"/>
    <property type="match status" value="1"/>
</dbReference>
<dbReference type="GO" id="GO:0009403">
    <property type="term" value="P:toxin biosynthetic process"/>
    <property type="evidence" value="ECO:0007669"/>
    <property type="project" value="UniProtKB-ARBA"/>
</dbReference>
<comment type="cofactor">
    <cofactor evidence="1">
        <name>pantetheine 4'-phosphate</name>
        <dbReference type="ChEBI" id="CHEBI:47942"/>
    </cofactor>
</comment>
<evidence type="ECO:0000256" key="6">
    <source>
        <dbReference type="ARBA" id="ARBA00022553"/>
    </source>
</evidence>
<reference evidence="10" key="1">
    <citation type="submission" date="2021-01" db="EMBL/GenBank/DDBJ databases">
        <title>Whole genome shotgun sequence of Actinoplanes nipponensis NBRC 14063.</title>
        <authorList>
            <person name="Komaki H."/>
            <person name="Tamura T."/>
        </authorList>
    </citation>
    <scope>NUCLEOTIDE SEQUENCE</scope>
    <source>
        <strain evidence="10">NBRC 14063</strain>
    </source>
</reference>
<dbReference type="InterPro" id="IPR041464">
    <property type="entry name" value="TubC_N"/>
</dbReference>
<dbReference type="PROSITE" id="PS50075">
    <property type="entry name" value="CARRIER"/>
    <property type="match status" value="1"/>
</dbReference>
<dbReference type="FunFam" id="3.30.559.30:FF:000006">
    <property type="entry name" value="Yersiniabactin polyketide/non-ribosomal peptide synthetase"/>
    <property type="match status" value="1"/>
</dbReference>
<dbReference type="Gene3D" id="3.40.50.12780">
    <property type="entry name" value="N-terminal domain of ligase-like"/>
    <property type="match status" value="1"/>
</dbReference>
<evidence type="ECO:0000256" key="5">
    <source>
        <dbReference type="ARBA" id="ARBA00022450"/>
    </source>
</evidence>
<dbReference type="GO" id="GO:0005737">
    <property type="term" value="C:cytoplasm"/>
    <property type="evidence" value="ECO:0007669"/>
    <property type="project" value="TreeGrafter"/>
</dbReference>
<dbReference type="Pfam" id="PF00501">
    <property type="entry name" value="AMP-binding"/>
    <property type="match status" value="1"/>
</dbReference>
<keyword evidence="5" id="KW-0596">Phosphopantetheine</keyword>
<organism evidence="10 11">
    <name type="scientific">Actinoplanes nipponensis</name>
    <dbReference type="NCBI Taxonomy" id="135950"/>
    <lineage>
        <taxon>Bacteria</taxon>
        <taxon>Bacillati</taxon>
        <taxon>Actinomycetota</taxon>
        <taxon>Actinomycetes</taxon>
        <taxon>Micromonosporales</taxon>
        <taxon>Micromonosporaceae</taxon>
        <taxon>Actinoplanes</taxon>
    </lineage>
</organism>
<keyword evidence="7" id="KW-0436">Ligase</keyword>
<dbReference type="InterPro" id="IPR036736">
    <property type="entry name" value="ACP-like_sf"/>
</dbReference>
<evidence type="ECO:0000256" key="4">
    <source>
        <dbReference type="ARBA" id="ARBA00016743"/>
    </source>
</evidence>